<feature type="non-terminal residue" evidence="1">
    <location>
        <position position="1"/>
    </location>
</feature>
<evidence type="ECO:0000313" key="1">
    <source>
        <dbReference type="EMBL" id="KIM85646.1"/>
    </source>
</evidence>
<dbReference type="InParanoid" id="A0A0C3G4V1"/>
<accession>A0A0C3G4V1</accession>
<dbReference type="Proteomes" id="UP000054166">
    <property type="component" value="Unassembled WGS sequence"/>
</dbReference>
<dbReference type="EMBL" id="KN832984">
    <property type="protein sequence ID" value="KIM85646.1"/>
    <property type="molecule type" value="Genomic_DNA"/>
</dbReference>
<reference evidence="1 2" key="1">
    <citation type="submission" date="2014-04" db="EMBL/GenBank/DDBJ databases">
        <authorList>
            <consortium name="DOE Joint Genome Institute"/>
            <person name="Kuo A."/>
            <person name="Tarkka M."/>
            <person name="Buscot F."/>
            <person name="Kohler A."/>
            <person name="Nagy L.G."/>
            <person name="Floudas D."/>
            <person name="Copeland A."/>
            <person name="Barry K.W."/>
            <person name="Cichocki N."/>
            <person name="Veneault-Fourrey C."/>
            <person name="LaButti K."/>
            <person name="Lindquist E.A."/>
            <person name="Lipzen A."/>
            <person name="Lundell T."/>
            <person name="Morin E."/>
            <person name="Murat C."/>
            <person name="Sun H."/>
            <person name="Tunlid A."/>
            <person name="Henrissat B."/>
            <person name="Grigoriev I.V."/>
            <person name="Hibbett D.S."/>
            <person name="Martin F."/>
            <person name="Nordberg H.P."/>
            <person name="Cantor M.N."/>
            <person name="Hua S.X."/>
        </authorList>
    </citation>
    <scope>NUCLEOTIDE SEQUENCE [LARGE SCALE GENOMIC DNA]</scope>
    <source>
        <strain evidence="1 2">F 1598</strain>
    </source>
</reference>
<proteinExistence type="predicted"/>
<gene>
    <name evidence="1" type="ORF">PILCRDRAFT_66111</name>
</gene>
<name>A0A0C3G4V1_PILCF</name>
<protein>
    <submittedName>
        <fullName evidence="1">Uncharacterized protein</fullName>
    </submittedName>
</protein>
<evidence type="ECO:0000313" key="2">
    <source>
        <dbReference type="Proteomes" id="UP000054166"/>
    </source>
</evidence>
<dbReference type="OrthoDB" id="3344688at2759"/>
<reference evidence="2" key="2">
    <citation type="submission" date="2015-01" db="EMBL/GenBank/DDBJ databases">
        <title>Evolutionary Origins and Diversification of the Mycorrhizal Mutualists.</title>
        <authorList>
            <consortium name="DOE Joint Genome Institute"/>
            <consortium name="Mycorrhizal Genomics Consortium"/>
            <person name="Kohler A."/>
            <person name="Kuo A."/>
            <person name="Nagy L.G."/>
            <person name="Floudas D."/>
            <person name="Copeland A."/>
            <person name="Barry K.W."/>
            <person name="Cichocki N."/>
            <person name="Veneault-Fourrey C."/>
            <person name="LaButti K."/>
            <person name="Lindquist E.A."/>
            <person name="Lipzen A."/>
            <person name="Lundell T."/>
            <person name="Morin E."/>
            <person name="Murat C."/>
            <person name="Riley R."/>
            <person name="Ohm R."/>
            <person name="Sun H."/>
            <person name="Tunlid A."/>
            <person name="Henrissat B."/>
            <person name="Grigoriev I.V."/>
            <person name="Hibbett D.S."/>
            <person name="Martin F."/>
        </authorList>
    </citation>
    <scope>NUCLEOTIDE SEQUENCE [LARGE SCALE GENOMIC DNA]</scope>
    <source>
        <strain evidence="2">F 1598</strain>
    </source>
</reference>
<dbReference type="AlphaFoldDB" id="A0A0C3G4V1"/>
<dbReference type="HOGENOM" id="CLU_3093073_0_0_1"/>
<keyword evidence="2" id="KW-1185">Reference proteome</keyword>
<sequence length="52" mass="5712">FLRDHIEAGTMEIQYVPSHENLADVFTKGLPHQIHKSMTTGLGLLPIQGGVL</sequence>
<organism evidence="1 2">
    <name type="scientific">Piloderma croceum (strain F 1598)</name>
    <dbReference type="NCBI Taxonomy" id="765440"/>
    <lineage>
        <taxon>Eukaryota</taxon>
        <taxon>Fungi</taxon>
        <taxon>Dikarya</taxon>
        <taxon>Basidiomycota</taxon>
        <taxon>Agaricomycotina</taxon>
        <taxon>Agaricomycetes</taxon>
        <taxon>Agaricomycetidae</taxon>
        <taxon>Atheliales</taxon>
        <taxon>Atheliaceae</taxon>
        <taxon>Piloderma</taxon>
    </lineage>
</organism>